<sequence length="41" mass="4571">MESVAMPILGTDVTTVEVRALEEIIDLLENANCQRIQLLKT</sequence>
<comment type="caution">
    <text evidence="1">The sequence shown here is derived from an EMBL/GenBank/DDBJ whole genome shotgun (WGS) entry which is preliminary data.</text>
</comment>
<evidence type="ECO:0000313" key="1">
    <source>
        <dbReference type="EMBL" id="KKN28320.1"/>
    </source>
</evidence>
<organism evidence="1">
    <name type="scientific">marine sediment metagenome</name>
    <dbReference type="NCBI Taxonomy" id="412755"/>
    <lineage>
        <taxon>unclassified sequences</taxon>
        <taxon>metagenomes</taxon>
        <taxon>ecological metagenomes</taxon>
    </lineage>
</organism>
<protein>
    <submittedName>
        <fullName evidence="1">Uncharacterized protein</fullName>
    </submittedName>
</protein>
<accession>A0A0F9P917</accession>
<dbReference type="AlphaFoldDB" id="A0A0F9P917"/>
<gene>
    <name evidence="1" type="ORF">LCGC14_0855640</name>
</gene>
<dbReference type="EMBL" id="LAZR01002573">
    <property type="protein sequence ID" value="KKN28320.1"/>
    <property type="molecule type" value="Genomic_DNA"/>
</dbReference>
<name>A0A0F9P917_9ZZZZ</name>
<reference evidence="1" key="1">
    <citation type="journal article" date="2015" name="Nature">
        <title>Complex archaea that bridge the gap between prokaryotes and eukaryotes.</title>
        <authorList>
            <person name="Spang A."/>
            <person name="Saw J.H."/>
            <person name="Jorgensen S.L."/>
            <person name="Zaremba-Niedzwiedzka K."/>
            <person name="Martijn J."/>
            <person name="Lind A.E."/>
            <person name="van Eijk R."/>
            <person name="Schleper C."/>
            <person name="Guy L."/>
            <person name="Ettema T.J."/>
        </authorList>
    </citation>
    <scope>NUCLEOTIDE SEQUENCE</scope>
</reference>
<proteinExistence type="predicted"/>